<proteinExistence type="predicted"/>
<dbReference type="EMBL" id="BQNB010016082">
    <property type="protein sequence ID" value="GJT47608.1"/>
    <property type="molecule type" value="Genomic_DNA"/>
</dbReference>
<sequence>MKAVDFYLTEVELNVIKTILECLEVIGVLLFRNLRGIWSQPRNDVWYVRDSLDYLLIKLNLSYEDVMLRSDLISRDAALPSQKTQVMKRSLSTNGKAARNEPKMFQRSTSLVKPSPVTVNRDASAGSNNVIKEIASKLLKSGN</sequence>
<dbReference type="Proteomes" id="UP001151760">
    <property type="component" value="Unassembled WGS sequence"/>
</dbReference>
<organism evidence="2 3">
    <name type="scientific">Tanacetum coccineum</name>
    <dbReference type="NCBI Taxonomy" id="301880"/>
    <lineage>
        <taxon>Eukaryota</taxon>
        <taxon>Viridiplantae</taxon>
        <taxon>Streptophyta</taxon>
        <taxon>Embryophyta</taxon>
        <taxon>Tracheophyta</taxon>
        <taxon>Spermatophyta</taxon>
        <taxon>Magnoliopsida</taxon>
        <taxon>eudicotyledons</taxon>
        <taxon>Gunneridae</taxon>
        <taxon>Pentapetalae</taxon>
        <taxon>asterids</taxon>
        <taxon>campanulids</taxon>
        <taxon>Asterales</taxon>
        <taxon>Asteraceae</taxon>
        <taxon>Asteroideae</taxon>
        <taxon>Anthemideae</taxon>
        <taxon>Anthemidinae</taxon>
        <taxon>Tanacetum</taxon>
    </lineage>
</organism>
<protein>
    <submittedName>
        <fullName evidence="2">Uncharacterized protein</fullName>
    </submittedName>
</protein>
<feature type="region of interest" description="Disordered" evidence="1">
    <location>
        <begin position="90"/>
        <end position="111"/>
    </location>
</feature>
<evidence type="ECO:0000313" key="3">
    <source>
        <dbReference type="Proteomes" id="UP001151760"/>
    </source>
</evidence>
<comment type="caution">
    <text evidence="2">The sequence shown here is derived from an EMBL/GenBank/DDBJ whole genome shotgun (WGS) entry which is preliminary data.</text>
</comment>
<accession>A0ABQ5E9P4</accession>
<gene>
    <name evidence="2" type="ORF">Tco_0973765</name>
</gene>
<reference evidence="2" key="1">
    <citation type="journal article" date="2022" name="Int. J. Mol. Sci.">
        <title>Draft Genome of Tanacetum Coccineum: Genomic Comparison of Closely Related Tanacetum-Family Plants.</title>
        <authorList>
            <person name="Yamashiro T."/>
            <person name="Shiraishi A."/>
            <person name="Nakayama K."/>
            <person name="Satake H."/>
        </authorList>
    </citation>
    <scope>NUCLEOTIDE SEQUENCE</scope>
</reference>
<keyword evidence="3" id="KW-1185">Reference proteome</keyword>
<evidence type="ECO:0000313" key="2">
    <source>
        <dbReference type="EMBL" id="GJT47608.1"/>
    </source>
</evidence>
<evidence type="ECO:0000256" key="1">
    <source>
        <dbReference type="SAM" id="MobiDB-lite"/>
    </source>
</evidence>
<reference evidence="2" key="2">
    <citation type="submission" date="2022-01" db="EMBL/GenBank/DDBJ databases">
        <authorList>
            <person name="Yamashiro T."/>
            <person name="Shiraishi A."/>
            <person name="Satake H."/>
            <person name="Nakayama K."/>
        </authorList>
    </citation>
    <scope>NUCLEOTIDE SEQUENCE</scope>
</reference>
<name>A0ABQ5E9P4_9ASTR</name>